<keyword evidence="1" id="KW-0812">Transmembrane</keyword>
<dbReference type="PANTHER" id="PTHR30273:SF2">
    <property type="entry name" value="PROTEIN FECR"/>
    <property type="match status" value="1"/>
</dbReference>
<sequence>MQKPFTHFSIEDFVCDTSFQQYCLGNSLENQLVWQEWIAANPNKRQDVEEAKRIILILSAKQGSRLQQLKALRSGMQQRDALEQKLFQTEIDAVRVVTLTPRTNRYRWPLIGAAAVVFLCFAGYFAFYQPAAIPGFNFKSTDALTIRSAKSPRKTVILSDGTIITLAVNSTIRMSPDFVSGQRELWLNGEAFFNVKHDRAHPFVVHTAFNDIKVLGTTFNVRAYSVDKTMETALIHGSVRIDSRKFPGYYVVLKPNEKVITNNYADAPVADSGKKMFHVSALNTERTKETPAEIRWVKKRLTIENQSLENIAQQLQTWYGIDIVIADDKVKAYHYSGVFENETIVKTLEALQLSYPFNFQVTHNQIIISK</sequence>
<evidence type="ECO:0000259" key="2">
    <source>
        <dbReference type="Pfam" id="PF04773"/>
    </source>
</evidence>
<dbReference type="Pfam" id="PF04773">
    <property type="entry name" value="FecR"/>
    <property type="match status" value="1"/>
</dbReference>
<dbReference type="Pfam" id="PF16344">
    <property type="entry name" value="FecR_C"/>
    <property type="match status" value="1"/>
</dbReference>
<dbReference type="InterPro" id="IPR032508">
    <property type="entry name" value="FecR_C"/>
</dbReference>
<dbReference type="EMBL" id="SNWM01000003">
    <property type="protein sequence ID" value="TDO21862.1"/>
    <property type="molecule type" value="Genomic_DNA"/>
</dbReference>
<dbReference type="AlphaFoldDB" id="A0A4R6IIQ0"/>
<gene>
    <name evidence="4" type="ORF">CLV32_2970</name>
</gene>
<dbReference type="PIRSF" id="PIRSF018266">
    <property type="entry name" value="FecR"/>
    <property type="match status" value="1"/>
</dbReference>
<organism evidence="4 5">
    <name type="scientific">Pedobacter duraquae</name>
    <dbReference type="NCBI Taxonomy" id="425511"/>
    <lineage>
        <taxon>Bacteria</taxon>
        <taxon>Pseudomonadati</taxon>
        <taxon>Bacteroidota</taxon>
        <taxon>Sphingobacteriia</taxon>
        <taxon>Sphingobacteriales</taxon>
        <taxon>Sphingobacteriaceae</taxon>
        <taxon>Pedobacter</taxon>
    </lineage>
</organism>
<comment type="caution">
    <text evidence="4">The sequence shown here is derived from an EMBL/GenBank/DDBJ whole genome shotgun (WGS) entry which is preliminary data.</text>
</comment>
<reference evidence="4 5" key="1">
    <citation type="submission" date="2019-03" db="EMBL/GenBank/DDBJ databases">
        <title>Genomic Encyclopedia of Archaeal and Bacterial Type Strains, Phase II (KMG-II): from individual species to whole genera.</title>
        <authorList>
            <person name="Goeker M."/>
        </authorList>
    </citation>
    <scope>NUCLEOTIDE SEQUENCE [LARGE SCALE GENOMIC DNA]</scope>
    <source>
        <strain evidence="4 5">DSM 19034</strain>
    </source>
</reference>
<evidence type="ECO:0000313" key="4">
    <source>
        <dbReference type="EMBL" id="TDO21862.1"/>
    </source>
</evidence>
<dbReference type="Proteomes" id="UP000295499">
    <property type="component" value="Unassembled WGS sequence"/>
</dbReference>
<feature type="domain" description="FecR protein" evidence="2">
    <location>
        <begin position="145"/>
        <end position="240"/>
    </location>
</feature>
<evidence type="ECO:0000313" key="5">
    <source>
        <dbReference type="Proteomes" id="UP000295499"/>
    </source>
</evidence>
<feature type="domain" description="Protein FecR C-terminal" evidence="3">
    <location>
        <begin position="301"/>
        <end position="368"/>
    </location>
</feature>
<protein>
    <submittedName>
        <fullName evidence="4">FecR family protein</fullName>
    </submittedName>
</protein>
<dbReference type="InterPro" id="IPR006860">
    <property type="entry name" value="FecR"/>
</dbReference>
<dbReference type="Gene3D" id="2.60.120.1440">
    <property type="match status" value="1"/>
</dbReference>
<evidence type="ECO:0000256" key="1">
    <source>
        <dbReference type="SAM" id="Phobius"/>
    </source>
</evidence>
<accession>A0A4R6IIQ0</accession>
<dbReference type="RefSeq" id="WP_133556701.1">
    <property type="nucleotide sequence ID" value="NZ_SNWM01000003.1"/>
</dbReference>
<dbReference type="OrthoDB" id="1523735at2"/>
<dbReference type="InterPro" id="IPR012373">
    <property type="entry name" value="Ferrdict_sens_TM"/>
</dbReference>
<dbReference type="PANTHER" id="PTHR30273">
    <property type="entry name" value="PERIPLASMIC SIGNAL SENSOR AND SIGMA FACTOR ACTIVATOR FECR-RELATED"/>
    <property type="match status" value="1"/>
</dbReference>
<keyword evidence="1" id="KW-0472">Membrane</keyword>
<keyword evidence="5" id="KW-1185">Reference proteome</keyword>
<feature type="transmembrane region" description="Helical" evidence="1">
    <location>
        <begin position="108"/>
        <end position="127"/>
    </location>
</feature>
<evidence type="ECO:0000259" key="3">
    <source>
        <dbReference type="Pfam" id="PF16344"/>
    </source>
</evidence>
<proteinExistence type="predicted"/>
<dbReference type="Gene3D" id="3.55.50.30">
    <property type="match status" value="1"/>
</dbReference>
<dbReference type="GO" id="GO:0016989">
    <property type="term" value="F:sigma factor antagonist activity"/>
    <property type="evidence" value="ECO:0007669"/>
    <property type="project" value="TreeGrafter"/>
</dbReference>
<keyword evidence="1" id="KW-1133">Transmembrane helix</keyword>
<name>A0A4R6IIQ0_9SPHI</name>